<sequence>MMIPSCSKRFQANSTGALSNKDSYAESNRRRGSDSSTKTNKKARREMPEEVDSQEASEANPRSLHPVPQGRSLHSPAALHTEYATPPSNQDDYWNSILTADAENSYARDIDQSDIPDNDPANEVYKRETYAVLTADYPDAKESFQVKWVNGLKPLHVEITTYGAVTNDVKEDEEGADEEGEDDEGDDNEGGKDEESEESDDEESEESDDEESEESDDDEDETSDEDEEMAR</sequence>
<organism evidence="2 3">
    <name type="scientific">Triangularia verruculosa</name>
    <dbReference type="NCBI Taxonomy" id="2587418"/>
    <lineage>
        <taxon>Eukaryota</taxon>
        <taxon>Fungi</taxon>
        <taxon>Dikarya</taxon>
        <taxon>Ascomycota</taxon>
        <taxon>Pezizomycotina</taxon>
        <taxon>Sordariomycetes</taxon>
        <taxon>Sordariomycetidae</taxon>
        <taxon>Sordariales</taxon>
        <taxon>Podosporaceae</taxon>
        <taxon>Triangularia</taxon>
    </lineage>
</organism>
<feature type="region of interest" description="Disordered" evidence="1">
    <location>
        <begin position="105"/>
        <end position="124"/>
    </location>
</feature>
<evidence type="ECO:0000313" key="3">
    <source>
        <dbReference type="Proteomes" id="UP001303160"/>
    </source>
</evidence>
<feature type="compositionally biased region" description="Basic and acidic residues" evidence="1">
    <location>
        <begin position="23"/>
        <end position="33"/>
    </location>
</feature>
<proteinExistence type="predicted"/>
<reference evidence="2" key="2">
    <citation type="submission" date="2023-05" db="EMBL/GenBank/DDBJ databases">
        <authorList>
            <consortium name="Lawrence Berkeley National Laboratory"/>
            <person name="Steindorff A."/>
            <person name="Hensen N."/>
            <person name="Bonometti L."/>
            <person name="Westerberg I."/>
            <person name="Brannstrom I.O."/>
            <person name="Guillou S."/>
            <person name="Cros-Aarteil S."/>
            <person name="Calhoun S."/>
            <person name="Haridas S."/>
            <person name="Kuo A."/>
            <person name="Mondo S."/>
            <person name="Pangilinan J."/>
            <person name="Riley R."/>
            <person name="Labutti K."/>
            <person name="Andreopoulos B."/>
            <person name="Lipzen A."/>
            <person name="Chen C."/>
            <person name="Yanf M."/>
            <person name="Daum C."/>
            <person name="Ng V."/>
            <person name="Clum A."/>
            <person name="Ohm R."/>
            <person name="Martin F."/>
            <person name="Silar P."/>
            <person name="Natvig D."/>
            <person name="Lalanne C."/>
            <person name="Gautier V."/>
            <person name="Ament-Velasquez S.L."/>
            <person name="Kruys A."/>
            <person name="Hutchinson M.I."/>
            <person name="Powell A.J."/>
            <person name="Barry K."/>
            <person name="Miller A.N."/>
            <person name="Grigoriev I.V."/>
            <person name="Debuchy R."/>
            <person name="Gladieux P."/>
            <person name="Thoren M.H."/>
            <person name="Johannesson H."/>
        </authorList>
    </citation>
    <scope>NUCLEOTIDE SEQUENCE</scope>
    <source>
        <strain evidence="2">CBS 315.58</strain>
    </source>
</reference>
<keyword evidence="3" id="KW-1185">Reference proteome</keyword>
<dbReference type="AlphaFoldDB" id="A0AAN7AXH7"/>
<evidence type="ECO:0000313" key="2">
    <source>
        <dbReference type="EMBL" id="KAK4205026.1"/>
    </source>
</evidence>
<dbReference type="EMBL" id="MU863878">
    <property type="protein sequence ID" value="KAK4205026.1"/>
    <property type="molecule type" value="Genomic_DNA"/>
</dbReference>
<protein>
    <submittedName>
        <fullName evidence="2">Uncharacterized protein</fullName>
    </submittedName>
</protein>
<comment type="caution">
    <text evidence="2">The sequence shown here is derived from an EMBL/GenBank/DDBJ whole genome shotgun (WGS) entry which is preliminary data.</text>
</comment>
<reference evidence="2" key="1">
    <citation type="journal article" date="2023" name="Mol. Phylogenet. Evol.">
        <title>Genome-scale phylogeny and comparative genomics of the fungal order Sordariales.</title>
        <authorList>
            <person name="Hensen N."/>
            <person name="Bonometti L."/>
            <person name="Westerberg I."/>
            <person name="Brannstrom I.O."/>
            <person name="Guillou S."/>
            <person name="Cros-Aarteil S."/>
            <person name="Calhoun S."/>
            <person name="Haridas S."/>
            <person name="Kuo A."/>
            <person name="Mondo S."/>
            <person name="Pangilinan J."/>
            <person name="Riley R."/>
            <person name="LaButti K."/>
            <person name="Andreopoulos B."/>
            <person name="Lipzen A."/>
            <person name="Chen C."/>
            <person name="Yan M."/>
            <person name="Daum C."/>
            <person name="Ng V."/>
            <person name="Clum A."/>
            <person name="Steindorff A."/>
            <person name="Ohm R.A."/>
            <person name="Martin F."/>
            <person name="Silar P."/>
            <person name="Natvig D.O."/>
            <person name="Lalanne C."/>
            <person name="Gautier V."/>
            <person name="Ament-Velasquez S.L."/>
            <person name="Kruys A."/>
            <person name="Hutchinson M.I."/>
            <person name="Powell A.J."/>
            <person name="Barry K."/>
            <person name="Miller A.N."/>
            <person name="Grigoriev I.V."/>
            <person name="Debuchy R."/>
            <person name="Gladieux P."/>
            <person name="Hiltunen Thoren M."/>
            <person name="Johannesson H."/>
        </authorList>
    </citation>
    <scope>NUCLEOTIDE SEQUENCE</scope>
    <source>
        <strain evidence="2">CBS 315.58</strain>
    </source>
</reference>
<feature type="region of interest" description="Disordered" evidence="1">
    <location>
        <begin position="161"/>
        <end position="231"/>
    </location>
</feature>
<dbReference type="Proteomes" id="UP001303160">
    <property type="component" value="Unassembled WGS sequence"/>
</dbReference>
<feature type="region of interest" description="Disordered" evidence="1">
    <location>
        <begin position="1"/>
        <end position="94"/>
    </location>
</feature>
<feature type="compositionally biased region" description="Acidic residues" evidence="1">
    <location>
        <begin position="170"/>
        <end position="231"/>
    </location>
</feature>
<gene>
    <name evidence="2" type="ORF">QBC40DRAFT_292228</name>
</gene>
<feature type="compositionally biased region" description="Polar residues" evidence="1">
    <location>
        <begin position="8"/>
        <end position="22"/>
    </location>
</feature>
<evidence type="ECO:0000256" key="1">
    <source>
        <dbReference type="SAM" id="MobiDB-lite"/>
    </source>
</evidence>
<accession>A0AAN7AXH7</accession>
<name>A0AAN7AXH7_9PEZI</name>